<evidence type="ECO:0000313" key="4">
    <source>
        <dbReference type="Proteomes" id="UP001620409"/>
    </source>
</evidence>
<sequence>MDAVTLILTLLTAFNLSMLVMKAYGDKFPQPNVRARHVGWLQGWRNTQKPLQRYWIQVAIMFAIMLLFNFAGQMFVGFLVFVRLIVFVLGYKRAKLQIAQATSLQSPLAASRQLIIQAEAAQGHAPAVEQSQAPQTTVLQAPPLPSGKGYMGNGTWVLLIVIVVCATAAFLGYLYIRSHPLDNYVGSAPDNSPASSDTTSTLSGALGDSDGDTHASGSTAASESAPQVAQVQQPAQTPSQQAMQQAVQQDMAAQTQGGSSKVTPSTYGNVVASFYPGKSPLDAIGDALVSIHSELTVLEMAPSGYPEYQVECESNGQCVGGIGTPLGTVADIAKEMFPVNPTDVGQGGITCGQYICNDGKDNVIGRAPAAAQ</sequence>
<feature type="compositionally biased region" description="Polar residues" evidence="1">
    <location>
        <begin position="189"/>
        <end position="203"/>
    </location>
</feature>
<dbReference type="EMBL" id="JADIKI010000023">
    <property type="protein sequence ID" value="MFK2856280.1"/>
    <property type="molecule type" value="Genomic_DNA"/>
</dbReference>
<dbReference type="RefSeq" id="WP_380014713.1">
    <property type="nucleotide sequence ID" value="NZ_JADIKI010000023.1"/>
</dbReference>
<keyword evidence="2" id="KW-0472">Membrane</keyword>
<keyword evidence="4" id="KW-1185">Reference proteome</keyword>
<name>A0ABW8IM44_9GAMM</name>
<feature type="transmembrane region" description="Helical" evidence="2">
    <location>
        <begin position="54"/>
        <end position="86"/>
    </location>
</feature>
<comment type="caution">
    <text evidence="3">The sequence shown here is derived from an EMBL/GenBank/DDBJ whole genome shotgun (WGS) entry which is preliminary data.</text>
</comment>
<protein>
    <submittedName>
        <fullName evidence="3">Uncharacterized protein</fullName>
    </submittedName>
</protein>
<accession>A0ABW8IM44</accession>
<feature type="compositionally biased region" description="Low complexity" evidence="1">
    <location>
        <begin position="220"/>
        <end position="256"/>
    </location>
</feature>
<reference evidence="3 4" key="1">
    <citation type="submission" date="2020-10" db="EMBL/GenBank/DDBJ databases">
        <title>Phylogeny of dyella-like bacteria.</title>
        <authorList>
            <person name="Fu J."/>
        </authorList>
    </citation>
    <scope>NUCLEOTIDE SEQUENCE [LARGE SCALE GENOMIC DNA]</scope>
    <source>
        <strain evidence="3 4">DHG40</strain>
    </source>
</reference>
<evidence type="ECO:0000256" key="1">
    <source>
        <dbReference type="SAM" id="MobiDB-lite"/>
    </source>
</evidence>
<keyword evidence="2" id="KW-1133">Transmembrane helix</keyword>
<evidence type="ECO:0000313" key="3">
    <source>
        <dbReference type="EMBL" id="MFK2856280.1"/>
    </source>
</evidence>
<feature type="region of interest" description="Disordered" evidence="1">
    <location>
        <begin position="189"/>
        <end position="262"/>
    </location>
</feature>
<dbReference type="Proteomes" id="UP001620409">
    <property type="component" value="Unassembled WGS sequence"/>
</dbReference>
<feature type="transmembrane region" description="Helical" evidence="2">
    <location>
        <begin position="156"/>
        <end position="176"/>
    </location>
</feature>
<evidence type="ECO:0000256" key="2">
    <source>
        <dbReference type="SAM" id="Phobius"/>
    </source>
</evidence>
<proteinExistence type="predicted"/>
<organism evidence="3 4">
    <name type="scientific">Dyella humi</name>
    <dbReference type="NCBI Taxonomy" id="1770547"/>
    <lineage>
        <taxon>Bacteria</taxon>
        <taxon>Pseudomonadati</taxon>
        <taxon>Pseudomonadota</taxon>
        <taxon>Gammaproteobacteria</taxon>
        <taxon>Lysobacterales</taxon>
        <taxon>Rhodanobacteraceae</taxon>
        <taxon>Dyella</taxon>
    </lineage>
</organism>
<keyword evidence="2" id="KW-0812">Transmembrane</keyword>
<gene>
    <name evidence="3" type="ORF">ISP18_16870</name>
</gene>